<organism evidence="2 3">
    <name type="scientific">Ancylostoma ceylanicum</name>
    <dbReference type="NCBI Taxonomy" id="53326"/>
    <lineage>
        <taxon>Eukaryota</taxon>
        <taxon>Metazoa</taxon>
        <taxon>Ecdysozoa</taxon>
        <taxon>Nematoda</taxon>
        <taxon>Chromadorea</taxon>
        <taxon>Rhabditida</taxon>
        <taxon>Rhabditina</taxon>
        <taxon>Rhabditomorpha</taxon>
        <taxon>Strongyloidea</taxon>
        <taxon>Ancylostomatidae</taxon>
        <taxon>Ancylostomatinae</taxon>
        <taxon>Ancylostoma</taxon>
    </lineage>
</organism>
<reference evidence="3" key="1">
    <citation type="journal article" date="2015" name="Nat. Genet.">
        <title>The genome and transcriptome of the zoonotic hookworm Ancylostoma ceylanicum identify infection-specific gene families.</title>
        <authorList>
            <person name="Schwarz E.M."/>
            <person name="Hu Y."/>
            <person name="Antoshechkin I."/>
            <person name="Miller M.M."/>
            <person name="Sternberg P.W."/>
            <person name="Aroian R.V."/>
        </authorList>
    </citation>
    <scope>NUCLEOTIDE SEQUENCE</scope>
    <source>
        <strain evidence="3">HY135</strain>
    </source>
</reference>
<evidence type="ECO:0000313" key="2">
    <source>
        <dbReference type="EMBL" id="EYC44960.1"/>
    </source>
</evidence>
<evidence type="ECO:0008006" key="4">
    <source>
        <dbReference type="Google" id="ProtNLM"/>
    </source>
</evidence>
<keyword evidence="3" id="KW-1185">Reference proteome</keyword>
<feature type="signal peptide" evidence="1">
    <location>
        <begin position="1"/>
        <end position="24"/>
    </location>
</feature>
<dbReference type="AlphaFoldDB" id="A0A016WZ70"/>
<dbReference type="EMBL" id="JARK01000044">
    <property type="protein sequence ID" value="EYC44960.1"/>
    <property type="molecule type" value="Genomic_DNA"/>
</dbReference>
<proteinExistence type="predicted"/>
<sequence>MGEENVFNWLVLYLLLSNVKSIKSCTFSKINEEFGASFKFQILLENEEVCILACYEEVDCVYVDYVGNLCSIYAGGRSRHTPTGTAFELDRKLLSPSCSRRVEVGQLVTFQKYPAPSISQGSCAGNPSTPTTTISIYRNSGARFLTNIPNPTLPAGAAVARRILLAKEPQSNCKPLPVFTRANHRRLFFGSIYNVTGYYFLDGYAFEDYCECDDGACCGITALREVSYPDSSYNYQLQANPSQFTEVDQPFFVVSFEIA</sequence>
<accession>A0A016WZ70</accession>
<feature type="chain" id="PRO_5001495202" description="PAN domain protein" evidence="1">
    <location>
        <begin position="25"/>
        <end position="259"/>
    </location>
</feature>
<keyword evidence="1" id="KW-0732">Signal</keyword>
<name>A0A016WZ70_9BILA</name>
<comment type="caution">
    <text evidence="2">The sequence shown here is derived from an EMBL/GenBank/DDBJ whole genome shotgun (WGS) entry which is preliminary data.</text>
</comment>
<dbReference type="Proteomes" id="UP000024635">
    <property type="component" value="Unassembled WGS sequence"/>
</dbReference>
<evidence type="ECO:0000256" key="1">
    <source>
        <dbReference type="SAM" id="SignalP"/>
    </source>
</evidence>
<protein>
    <recommendedName>
        <fullName evidence="4">PAN domain protein</fullName>
    </recommendedName>
</protein>
<evidence type="ECO:0000313" key="3">
    <source>
        <dbReference type="Proteomes" id="UP000024635"/>
    </source>
</evidence>
<gene>
    <name evidence="2" type="primary">Acey_s0444.g1565</name>
    <name evidence="2" type="ORF">Y032_0444g1565</name>
</gene>